<keyword evidence="7" id="KW-0319">Glycerol metabolism</keyword>
<comment type="pathway">
    <text evidence="2">Lipid metabolism.</text>
</comment>
<dbReference type="GO" id="GO:0005886">
    <property type="term" value="C:plasma membrane"/>
    <property type="evidence" value="ECO:0007669"/>
    <property type="project" value="TreeGrafter"/>
</dbReference>
<reference evidence="14 15" key="1">
    <citation type="submission" date="2018-06" db="EMBL/GenBank/DDBJ databases">
        <title>Genomic Encyclopedia of Type Strains, Phase IV (KMG-IV): sequencing the most valuable type-strain genomes for metagenomic binning, comparative biology and taxonomic classification.</title>
        <authorList>
            <person name="Goeker M."/>
        </authorList>
    </citation>
    <scope>NUCLEOTIDE SEQUENCE [LARGE SCALE GENOMIC DNA]</scope>
    <source>
        <strain evidence="14 15">DSM 24032</strain>
    </source>
</reference>
<sequence>MQQLSAQDAQFLYMETNKSLSQVTSVAIFDPSTAPGGTVRFKEIIEHVRSRLHTSPIYKRRIYHVPLELDYPYWIEDEHFDIEYHIRHGRLPHPADWRQLCIHLARFHSRPLDMQRAPWEMYVIEGIDNVPGIPEGAYAVATKIHHAAADGMAIVNFFGGLMDIDLKGTPVMPTKQRINSNRYERPTPFQMSARGLLNYARSPMQVANTFMRYAPGIVQQVKNKIAEKQRDAKVSVPMTRFNLETSPHRVFDCTTFPLSDFKPIRGLASGSTINDMVLAVCSGALRKYLGHHKELPGESLRAFVPVNVRGPRGSLQEAEQPGNNISTMSPLLHTNVADPVERLKAIHAETREQKAARKGMSARLMTDVTRHIPASTQLLAARLMMRSEMAGRMTNVCISNVPGPQVPVYMNGATLVNQMGLGPLSDRMGLFIAVTSYNGMMTFSATSCRRTMPDVDFFMQCIRDSFEELKVAAAENLAKKSKAETNIKQLDAKKASKKVSKKRASKKVNAKKKVAKKRTTKKKATQNATTKS</sequence>
<evidence type="ECO:0000256" key="5">
    <source>
        <dbReference type="ARBA" id="ARBA00022516"/>
    </source>
</evidence>
<dbReference type="InterPro" id="IPR014292">
    <property type="entry name" value="Acyl_transf_WS/DGAT"/>
</dbReference>
<evidence type="ECO:0000313" key="14">
    <source>
        <dbReference type="EMBL" id="RBP49683.1"/>
    </source>
</evidence>
<dbReference type="GO" id="GO:0006071">
    <property type="term" value="P:glycerol metabolic process"/>
    <property type="evidence" value="ECO:0007669"/>
    <property type="project" value="UniProtKB-KW"/>
</dbReference>
<dbReference type="Proteomes" id="UP000253083">
    <property type="component" value="Unassembled WGS sequence"/>
</dbReference>
<dbReference type="EMBL" id="QNRT01000003">
    <property type="protein sequence ID" value="RBP49683.1"/>
    <property type="molecule type" value="Genomic_DNA"/>
</dbReference>
<dbReference type="GO" id="GO:0001666">
    <property type="term" value="P:response to hypoxia"/>
    <property type="evidence" value="ECO:0007669"/>
    <property type="project" value="TreeGrafter"/>
</dbReference>
<dbReference type="RefSeq" id="WP_113954689.1">
    <property type="nucleotide sequence ID" value="NZ_QNRT01000003.1"/>
</dbReference>
<feature type="domain" description="O-acyltransferase WSD1-like N-terminal" evidence="12">
    <location>
        <begin position="4"/>
        <end position="277"/>
    </location>
</feature>
<dbReference type="GO" id="GO:0004144">
    <property type="term" value="F:diacylglycerol O-acyltransferase activity"/>
    <property type="evidence" value="ECO:0007669"/>
    <property type="project" value="UniProtKB-EC"/>
</dbReference>
<dbReference type="Pfam" id="PF03007">
    <property type="entry name" value="WS_DGAT_cat"/>
    <property type="match status" value="1"/>
</dbReference>
<keyword evidence="6 14" id="KW-0808">Transferase</keyword>
<dbReference type="NCBIfam" id="TIGR02946">
    <property type="entry name" value="acyl_WS_DGAT"/>
    <property type="match status" value="1"/>
</dbReference>
<evidence type="ECO:0000256" key="8">
    <source>
        <dbReference type="ARBA" id="ARBA00023098"/>
    </source>
</evidence>
<keyword evidence="15" id="KW-1185">Reference proteome</keyword>
<evidence type="ECO:0000256" key="9">
    <source>
        <dbReference type="ARBA" id="ARBA00023315"/>
    </source>
</evidence>
<evidence type="ECO:0000256" key="6">
    <source>
        <dbReference type="ARBA" id="ARBA00022679"/>
    </source>
</evidence>
<accession>A0A395JII5</accession>
<evidence type="ECO:0000256" key="3">
    <source>
        <dbReference type="ARBA" id="ARBA00009587"/>
    </source>
</evidence>
<evidence type="ECO:0000259" key="12">
    <source>
        <dbReference type="Pfam" id="PF03007"/>
    </source>
</evidence>
<comment type="caution">
    <text evidence="14">The sequence shown here is derived from an EMBL/GenBank/DDBJ whole genome shotgun (WGS) entry which is preliminary data.</text>
</comment>
<dbReference type="GO" id="GO:0071731">
    <property type="term" value="P:response to nitric oxide"/>
    <property type="evidence" value="ECO:0007669"/>
    <property type="project" value="TreeGrafter"/>
</dbReference>
<proteinExistence type="inferred from homology"/>
<dbReference type="InterPro" id="IPR009721">
    <property type="entry name" value="O-acyltransferase_WSD1_C"/>
</dbReference>
<dbReference type="GO" id="GO:0019432">
    <property type="term" value="P:triglyceride biosynthetic process"/>
    <property type="evidence" value="ECO:0007669"/>
    <property type="project" value="UniProtKB-UniPathway"/>
</dbReference>
<evidence type="ECO:0000256" key="11">
    <source>
        <dbReference type="SAM" id="MobiDB-lite"/>
    </source>
</evidence>
<keyword evidence="5" id="KW-0444">Lipid biosynthesis</keyword>
<dbReference type="InParanoid" id="A0A395JII5"/>
<organism evidence="14 15">
    <name type="scientific">Arenicella xantha</name>
    <dbReference type="NCBI Taxonomy" id="644221"/>
    <lineage>
        <taxon>Bacteria</taxon>
        <taxon>Pseudomonadati</taxon>
        <taxon>Pseudomonadota</taxon>
        <taxon>Gammaproteobacteria</taxon>
        <taxon>Arenicellales</taxon>
        <taxon>Arenicellaceae</taxon>
        <taxon>Arenicella</taxon>
    </lineage>
</organism>
<dbReference type="UniPathway" id="UPA00282"/>
<evidence type="ECO:0000256" key="2">
    <source>
        <dbReference type="ARBA" id="ARBA00005189"/>
    </source>
</evidence>
<keyword evidence="8" id="KW-0443">Lipid metabolism</keyword>
<feature type="domain" description="O-acyltransferase WSD1 C-terminal" evidence="13">
    <location>
        <begin position="322"/>
        <end position="470"/>
    </location>
</feature>
<evidence type="ECO:0000256" key="7">
    <source>
        <dbReference type="ARBA" id="ARBA00022798"/>
    </source>
</evidence>
<feature type="region of interest" description="Disordered" evidence="11">
    <location>
        <begin position="489"/>
        <end position="532"/>
    </location>
</feature>
<feature type="compositionally biased region" description="Basic residues" evidence="11">
    <location>
        <begin position="495"/>
        <end position="524"/>
    </location>
</feature>
<comment type="pathway">
    <text evidence="1">Glycerolipid metabolism; triacylglycerol biosynthesis.</text>
</comment>
<comment type="similarity">
    <text evidence="3">Belongs to the long-chain O-acyltransferase family.</text>
</comment>
<dbReference type="GO" id="GO:0051701">
    <property type="term" value="P:biological process involved in interaction with host"/>
    <property type="evidence" value="ECO:0007669"/>
    <property type="project" value="TreeGrafter"/>
</dbReference>
<evidence type="ECO:0000313" key="15">
    <source>
        <dbReference type="Proteomes" id="UP000253083"/>
    </source>
</evidence>
<dbReference type="PANTHER" id="PTHR31650">
    <property type="entry name" value="O-ACYLTRANSFERASE (WSD1-LIKE) FAMILY PROTEIN"/>
    <property type="match status" value="1"/>
</dbReference>
<evidence type="ECO:0000256" key="10">
    <source>
        <dbReference type="ARBA" id="ARBA00048109"/>
    </source>
</evidence>
<dbReference type="OrthoDB" id="9810950at2"/>
<keyword evidence="9 14" id="KW-0012">Acyltransferase</keyword>
<dbReference type="PANTHER" id="PTHR31650:SF1">
    <property type="entry name" value="WAX ESTER SYNTHASE_DIACYLGLYCEROL ACYLTRANSFERASE 4-RELATED"/>
    <property type="match status" value="1"/>
</dbReference>
<comment type="catalytic activity">
    <reaction evidence="10">
        <text>an acyl-CoA + a 1,2-diacyl-sn-glycerol = a triacyl-sn-glycerol + CoA</text>
        <dbReference type="Rhea" id="RHEA:10868"/>
        <dbReference type="ChEBI" id="CHEBI:17815"/>
        <dbReference type="ChEBI" id="CHEBI:57287"/>
        <dbReference type="ChEBI" id="CHEBI:58342"/>
        <dbReference type="ChEBI" id="CHEBI:64615"/>
        <dbReference type="EC" id="2.3.1.20"/>
    </reaction>
</comment>
<gene>
    <name evidence="14" type="ORF">DFR28_103108</name>
</gene>
<evidence type="ECO:0000259" key="13">
    <source>
        <dbReference type="Pfam" id="PF06974"/>
    </source>
</evidence>
<protein>
    <recommendedName>
        <fullName evidence="4">diacylglycerol O-acyltransferase</fullName>
        <ecNumber evidence="4">2.3.1.20</ecNumber>
    </recommendedName>
</protein>
<dbReference type="Pfam" id="PF06974">
    <property type="entry name" value="WS_DGAT_C"/>
    <property type="match status" value="1"/>
</dbReference>
<dbReference type="InterPro" id="IPR045034">
    <property type="entry name" value="O-acyltransferase_WSD1-like"/>
</dbReference>
<evidence type="ECO:0000256" key="1">
    <source>
        <dbReference type="ARBA" id="ARBA00004771"/>
    </source>
</evidence>
<dbReference type="InterPro" id="IPR004255">
    <property type="entry name" value="O-acyltransferase_WSD1_N"/>
</dbReference>
<name>A0A395JII5_9GAMM</name>
<evidence type="ECO:0000256" key="4">
    <source>
        <dbReference type="ARBA" id="ARBA00013244"/>
    </source>
</evidence>
<dbReference type="AlphaFoldDB" id="A0A395JII5"/>
<dbReference type="EC" id="2.3.1.20" evidence="4"/>